<evidence type="ECO:0000256" key="1">
    <source>
        <dbReference type="SAM" id="Phobius"/>
    </source>
</evidence>
<keyword evidence="3" id="KW-0482">Metalloprotease</keyword>
<dbReference type="RefSeq" id="WP_265791904.1">
    <property type="nucleotide sequence ID" value="NZ_BAABRS010000006.1"/>
</dbReference>
<dbReference type="PANTHER" id="PTHR36435:SF1">
    <property type="entry name" value="CAAX AMINO TERMINAL PROTEASE FAMILY PROTEIN"/>
    <property type="match status" value="1"/>
</dbReference>
<evidence type="ECO:0000259" key="2">
    <source>
        <dbReference type="Pfam" id="PF02517"/>
    </source>
</evidence>
<dbReference type="Proteomes" id="UP001207337">
    <property type="component" value="Unassembled WGS sequence"/>
</dbReference>
<dbReference type="PANTHER" id="PTHR36435">
    <property type="entry name" value="SLR1288 PROTEIN"/>
    <property type="match status" value="1"/>
</dbReference>
<feature type="transmembrane region" description="Helical" evidence="1">
    <location>
        <begin position="176"/>
        <end position="196"/>
    </location>
</feature>
<accession>A0ABT3Q348</accession>
<proteinExistence type="predicted"/>
<protein>
    <submittedName>
        <fullName evidence="3">CPBP family intramembrane metalloprotease</fullName>
    </submittedName>
</protein>
<feature type="transmembrane region" description="Helical" evidence="1">
    <location>
        <begin position="208"/>
        <end position="226"/>
    </location>
</feature>
<dbReference type="Pfam" id="PF02517">
    <property type="entry name" value="Rce1-like"/>
    <property type="match status" value="1"/>
</dbReference>
<dbReference type="InterPro" id="IPR003675">
    <property type="entry name" value="Rce1/LyrA-like_dom"/>
</dbReference>
<keyword evidence="1" id="KW-0472">Membrane</keyword>
<keyword evidence="3" id="KW-0378">Hydrolase</keyword>
<keyword evidence="1" id="KW-0812">Transmembrane</keyword>
<feature type="transmembrane region" description="Helical" evidence="1">
    <location>
        <begin position="122"/>
        <end position="143"/>
    </location>
</feature>
<organism evidence="3 4">
    <name type="scientific">Fodinibius salicampi</name>
    <dbReference type="NCBI Taxonomy" id="1920655"/>
    <lineage>
        <taxon>Bacteria</taxon>
        <taxon>Pseudomonadati</taxon>
        <taxon>Balneolota</taxon>
        <taxon>Balneolia</taxon>
        <taxon>Balneolales</taxon>
        <taxon>Balneolaceae</taxon>
        <taxon>Fodinibius</taxon>
    </lineage>
</organism>
<dbReference type="GO" id="GO:0008237">
    <property type="term" value="F:metallopeptidase activity"/>
    <property type="evidence" value="ECO:0007669"/>
    <property type="project" value="UniProtKB-KW"/>
</dbReference>
<feature type="domain" description="CAAX prenyl protease 2/Lysostaphin resistance protein A-like" evidence="2">
    <location>
        <begin position="177"/>
        <end position="262"/>
    </location>
</feature>
<evidence type="ECO:0000313" key="3">
    <source>
        <dbReference type="EMBL" id="MCW9714542.1"/>
    </source>
</evidence>
<feature type="transmembrane region" description="Helical" evidence="1">
    <location>
        <begin position="288"/>
        <end position="306"/>
    </location>
</feature>
<name>A0ABT3Q348_9BACT</name>
<gene>
    <name evidence="3" type="ORF">LQ318_16675</name>
</gene>
<comment type="caution">
    <text evidence="3">The sequence shown here is derived from an EMBL/GenBank/DDBJ whole genome shotgun (WGS) entry which is preliminary data.</text>
</comment>
<reference evidence="3 4" key="1">
    <citation type="submission" date="2021-11" db="EMBL/GenBank/DDBJ databases">
        <title>Aliifidinibius sp. nov., a new bacterium isolated from saline soil.</title>
        <authorList>
            <person name="Galisteo C."/>
            <person name="De La Haba R."/>
            <person name="Sanchez-Porro C."/>
            <person name="Ventosa A."/>
        </authorList>
    </citation>
    <scope>NUCLEOTIDE SEQUENCE [LARGE SCALE GENOMIC DNA]</scope>
    <source>
        <strain evidence="3 4">KACC 190600</strain>
    </source>
</reference>
<sequence length="320" mass="36664">MEKDSVNWHDPSHIEHNNHRSWIERNGFSDWALALLWIIAAFFLFQFTAMVVAGVLIVSRSEGDIDPAQMMASLTEYLDLMFIGNSVGQILFLGLATWFFARLHTSSDSHRSFMRFKFRDDSLQFVLLAGLLVIAVQPTIWFLSWLNALIPMPEAFSNIQSSQMEMIENYLRGDHLVWLTLFHVALVPAFCEEILYRSYVLRAFEKSWGIWPAIVISGLLFGLYHVQLSNLLPLASLGMLFAYLTWVSRSIFPAIAAHFINNGGSVLVGTHYPESAFAEMTPESMPPLWAVIISLLICTYIVYWMYNQYQQNPHGEAYYV</sequence>
<feature type="transmembrane region" description="Helical" evidence="1">
    <location>
        <begin position="77"/>
        <end position="101"/>
    </location>
</feature>
<keyword evidence="1" id="KW-1133">Transmembrane helix</keyword>
<keyword evidence="3" id="KW-0645">Protease</keyword>
<keyword evidence="4" id="KW-1185">Reference proteome</keyword>
<dbReference type="EMBL" id="JAJNDC010000006">
    <property type="protein sequence ID" value="MCW9714542.1"/>
    <property type="molecule type" value="Genomic_DNA"/>
</dbReference>
<dbReference type="InterPro" id="IPR052710">
    <property type="entry name" value="CAAX_protease"/>
</dbReference>
<evidence type="ECO:0000313" key="4">
    <source>
        <dbReference type="Proteomes" id="UP001207337"/>
    </source>
</evidence>
<feature type="transmembrane region" description="Helical" evidence="1">
    <location>
        <begin position="31"/>
        <end position="57"/>
    </location>
</feature>